<dbReference type="AlphaFoldDB" id="A0A9W4T5J5"/>
<gene>
    <name evidence="1" type="ORF">FWILDA_LOCUS16900</name>
</gene>
<sequence>MKDRPAELWKLLPEYEKAKWQRNYQINRDPNLQNSNKYVRRNDQMGKSGNVNANHVAKVISNNEKSIYHPKGNEAKLQINLLQNGDETDIKSSFNLKAITNTGRKGKNYHKK</sequence>
<reference evidence="1" key="1">
    <citation type="submission" date="2022-08" db="EMBL/GenBank/DDBJ databases">
        <authorList>
            <person name="Kallberg Y."/>
            <person name="Tangrot J."/>
            <person name="Rosling A."/>
        </authorList>
    </citation>
    <scope>NUCLEOTIDE SEQUENCE</scope>
    <source>
        <strain evidence="1">Wild A</strain>
    </source>
</reference>
<keyword evidence="2" id="KW-1185">Reference proteome</keyword>
<feature type="non-terminal residue" evidence="1">
    <location>
        <position position="112"/>
    </location>
</feature>
<comment type="caution">
    <text evidence="1">The sequence shown here is derived from an EMBL/GenBank/DDBJ whole genome shotgun (WGS) entry which is preliminary data.</text>
</comment>
<evidence type="ECO:0000313" key="2">
    <source>
        <dbReference type="Proteomes" id="UP001153678"/>
    </source>
</evidence>
<proteinExistence type="predicted"/>
<name>A0A9W4T5J5_9GLOM</name>
<protein>
    <submittedName>
        <fullName evidence="1">4856_t:CDS:1</fullName>
    </submittedName>
</protein>
<dbReference type="EMBL" id="CAMKVN010011897">
    <property type="protein sequence ID" value="CAI2195086.1"/>
    <property type="molecule type" value="Genomic_DNA"/>
</dbReference>
<dbReference type="Proteomes" id="UP001153678">
    <property type="component" value="Unassembled WGS sequence"/>
</dbReference>
<evidence type="ECO:0000313" key="1">
    <source>
        <dbReference type="EMBL" id="CAI2195086.1"/>
    </source>
</evidence>
<accession>A0A9W4T5J5</accession>
<organism evidence="1 2">
    <name type="scientific">Funneliformis geosporum</name>
    <dbReference type="NCBI Taxonomy" id="1117311"/>
    <lineage>
        <taxon>Eukaryota</taxon>
        <taxon>Fungi</taxon>
        <taxon>Fungi incertae sedis</taxon>
        <taxon>Mucoromycota</taxon>
        <taxon>Glomeromycotina</taxon>
        <taxon>Glomeromycetes</taxon>
        <taxon>Glomerales</taxon>
        <taxon>Glomeraceae</taxon>
        <taxon>Funneliformis</taxon>
    </lineage>
</organism>